<dbReference type="InterPro" id="IPR051052">
    <property type="entry name" value="Diverse_substrate_MTase"/>
</dbReference>
<name>A0AAV1IJD4_9CHLO</name>
<evidence type="ECO:0000256" key="3">
    <source>
        <dbReference type="ARBA" id="ARBA00022679"/>
    </source>
</evidence>
<reference evidence="5 6" key="1">
    <citation type="submission" date="2023-10" db="EMBL/GenBank/DDBJ databases">
        <authorList>
            <person name="Maclean D."/>
            <person name="Macfadyen A."/>
        </authorList>
    </citation>
    <scope>NUCLEOTIDE SEQUENCE [LARGE SCALE GENOMIC DNA]</scope>
</reference>
<dbReference type="AlphaFoldDB" id="A0AAV1IJD4"/>
<dbReference type="CDD" id="cd02440">
    <property type="entry name" value="AdoMet_MTases"/>
    <property type="match status" value="1"/>
</dbReference>
<dbReference type="InterPro" id="IPR013216">
    <property type="entry name" value="Methyltransf_11"/>
</dbReference>
<comment type="caution">
    <text evidence="5">The sequence shown here is derived from an EMBL/GenBank/DDBJ whole genome shotgun (WGS) entry which is preliminary data.</text>
</comment>
<keyword evidence="6" id="KW-1185">Reference proteome</keyword>
<protein>
    <recommendedName>
        <fullName evidence="4">Methyltransferase type 11 domain-containing protein</fullName>
    </recommendedName>
</protein>
<evidence type="ECO:0000259" key="4">
    <source>
        <dbReference type="Pfam" id="PF08241"/>
    </source>
</evidence>
<dbReference type="InterPro" id="IPR029063">
    <property type="entry name" value="SAM-dependent_MTases_sf"/>
</dbReference>
<dbReference type="Pfam" id="PF08241">
    <property type="entry name" value="Methyltransf_11"/>
    <property type="match status" value="1"/>
</dbReference>
<dbReference type="EMBL" id="CAUYUE010000015">
    <property type="protein sequence ID" value="CAK0786550.1"/>
    <property type="molecule type" value="Genomic_DNA"/>
</dbReference>
<feature type="domain" description="Methyltransferase type 11" evidence="4">
    <location>
        <begin position="61"/>
        <end position="135"/>
    </location>
</feature>
<keyword evidence="2" id="KW-0489">Methyltransferase</keyword>
<dbReference type="PANTHER" id="PTHR44942">
    <property type="entry name" value="METHYLTRANSF_11 DOMAIN-CONTAINING PROTEIN"/>
    <property type="match status" value="1"/>
</dbReference>
<dbReference type="GO" id="GO:0032259">
    <property type="term" value="P:methylation"/>
    <property type="evidence" value="ECO:0007669"/>
    <property type="project" value="UniProtKB-KW"/>
</dbReference>
<evidence type="ECO:0000256" key="2">
    <source>
        <dbReference type="ARBA" id="ARBA00022603"/>
    </source>
</evidence>
<dbReference type="SUPFAM" id="SSF53335">
    <property type="entry name" value="S-adenosyl-L-methionine-dependent methyltransferases"/>
    <property type="match status" value="1"/>
</dbReference>
<sequence>MGDAAYKADPAPGPAPAFGTQSSYYNDAAALYADPKIRLHYPAELFERVYVFAGGPFSAALDVGTGTGQCAQQLALKYEQVWGVDANEEQLKQCKPHPNIQYHAGPAESTGVPSSSINLVTVATALHWYARVQRA</sequence>
<accession>A0AAV1IJD4</accession>
<evidence type="ECO:0000256" key="1">
    <source>
        <dbReference type="ARBA" id="ARBA00008361"/>
    </source>
</evidence>
<organism evidence="5 6">
    <name type="scientific">Coccomyxa viridis</name>
    <dbReference type="NCBI Taxonomy" id="1274662"/>
    <lineage>
        <taxon>Eukaryota</taxon>
        <taxon>Viridiplantae</taxon>
        <taxon>Chlorophyta</taxon>
        <taxon>core chlorophytes</taxon>
        <taxon>Trebouxiophyceae</taxon>
        <taxon>Trebouxiophyceae incertae sedis</taxon>
        <taxon>Coccomyxaceae</taxon>
        <taxon>Coccomyxa</taxon>
    </lineage>
</organism>
<dbReference type="PANTHER" id="PTHR44942:SF4">
    <property type="entry name" value="METHYLTRANSFERASE TYPE 11 DOMAIN-CONTAINING PROTEIN"/>
    <property type="match status" value="1"/>
</dbReference>
<evidence type="ECO:0000313" key="5">
    <source>
        <dbReference type="EMBL" id="CAK0786550.1"/>
    </source>
</evidence>
<keyword evidence="3" id="KW-0808">Transferase</keyword>
<dbReference type="GO" id="GO:0008757">
    <property type="term" value="F:S-adenosylmethionine-dependent methyltransferase activity"/>
    <property type="evidence" value="ECO:0007669"/>
    <property type="project" value="InterPro"/>
</dbReference>
<proteinExistence type="inferred from homology"/>
<dbReference type="Proteomes" id="UP001314263">
    <property type="component" value="Unassembled WGS sequence"/>
</dbReference>
<dbReference type="Gene3D" id="3.40.50.150">
    <property type="entry name" value="Vaccinia Virus protein VP39"/>
    <property type="match status" value="1"/>
</dbReference>
<evidence type="ECO:0000313" key="6">
    <source>
        <dbReference type="Proteomes" id="UP001314263"/>
    </source>
</evidence>
<gene>
    <name evidence="5" type="ORF">CVIRNUC_009763</name>
</gene>
<comment type="similarity">
    <text evidence="1">Belongs to the methyltransferase superfamily.</text>
</comment>